<dbReference type="AlphaFoldDB" id="A0AAD5U4S0"/>
<comment type="function">
    <text evidence="6 7">Component of the post-replicative DNA mismatch repair system (MMR).</text>
</comment>
<dbReference type="InterPro" id="IPR016151">
    <property type="entry name" value="DNA_mismatch_repair_MutS_N"/>
</dbReference>
<dbReference type="Pfam" id="PF05190">
    <property type="entry name" value="MutS_IV"/>
    <property type="match status" value="1"/>
</dbReference>
<dbReference type="GO" id="GO:0140664">
    <property type="term" value="F:ATP-dependent DNA damage sensor activity"/>
    <property type="evidence" value="ECO:0007669"/>
    <property type="project" value="InterPro"/>
</dbReference>
<dbReference type="InterPro" id="IPR036187">
    <property type="entry name" value="DNA_mismatch_repair_MutS_sf"/>
</dbReference>
<dbReference type="SMART" id="SM00534">
    <property type="entry name" value="MUTSac"/>
    <property type="match status" value="1"/>
</dbReference>
<evidence type="ECO:0000256" key="5">
    <source>
        <dbReference type="ARBA" id="ARBA00023125"/>
    </source>
</evidence>
<comment type="similarity">
    <text evidence="1 6 7">Belongs to the DNA mismatch repair MutS family.</text>
</comment>
<dbReference type="InterPro" id="IPR045076">
    <property type="entry name" value="MutS"/>
</dbReference>
<dbReference type="InterPro" id="IPR007861">
    <property type="entry name" value="DNA_mismatch_repair_MutS_clamp"/>
</dbReference>
<dbReference type="GO" id="GO:0032301">
    <property type="term" value="C:MutSalpha complex"/>
    <property type="evidence" value="ECO:0007669"/>
    <property type="project" value="TreeGrafter"/>
</dbReference>
<dbReference type="PROSITE" id="PS00486">
    <property type="entry name" value="DNA_MISMATCH_REPAIR_2"/>
    <property type="match status" value="1"/>
</dbReference>
<evidence type="ECO:0000259" key="9">
    <source>
        <dbReference type="PROSITE" id="PS00486"/>
    </source>
</evidence>
<feature type="compositionally biased region" description="Low complexity" evidence="8">
    <location>
        <begin position="14"/>
        <end position="25"/>
    </location>
</feature>
<keyword evidence="2 6" id="KW-0547">Nucleotide-binding</keyword>
<dbReference type="EMBL" id="JADGJW010000341">
    <property type="protein sequence ID" value="KAJ3219395.1"/>
    <property type="molecule type" value="Genomic_DNA"/>
</dbReference>
<dbReference type="Gene3D" id="1.10.1420.10">
    <property type="match status" value="1"/>
</dbReference>
<evidence type="ECO:0000256" key="7">
    <source>
        <dbReference type="RuleBase" id="RU003756"/>
    </source>
</evidence>
<evidence type="ECO:0000313" key="10">
    <source>
        <dbReference type="EMBL" id="KAJ3219395.1"/>
    </source>
</evidence>
<name>A0AAD5U4S0_9FUNG</name>
<gene>
    <name evidence="10" type="primary">MSH6</name>
    <name evidence="10" type="ORF">HK099_004726</name>
</gene>
<keyword evidence="6 7" id="KW-0234">DNA repair</keyword>
<dbReference type="GO" id="GO:0006298">
    <property type="term" value="P:mismatch repair"/>
    <property type="evidence" value="ECO:0007669"/>
    <property type="project" value="InterPro"/>
</dbReference>
<dbReference type="Proteomes" id="UP001211065">
    <property type="component" value="Unassembled WGS sequence"/>
</dbReference>
<evidence type="ECO:0000256" key="2">
    <source>
        <dbReference type="ARBA" id="ARBA00022741"/>
    </source>
</evidence>
<dbReference type="InterPro" id="IPR000432">
    <property type="entry name" value="DNA_mismatch_repair_MutS_C"/>
</dbReference>
<keyword evidence="3 6" id="KW-0227">DNA damage</keyword>
<dbReference type="Gene3D" id="3.30.420.110">
    <property type="entry name" value="MutS, connector domain"/>
    <property type="match status" value="1"/>
</dbReference>
<reference evidence="10" key="1">
    <citation type="submission" date="2020-05" db="EMBL/GenBank/DDBJ databases">
        <title>Phylogenomic resolution of chytrid fungi.</title>
        <authorList>
            <person name="Stajich J.E."/>
            <person name="Amses K."/>
            <person name="Simmons R."/>
            <person name="Seto K."/>
            <person name="Myers J."/>
            <person name="Bonds A."/>
            <person name="Quandt C.A."/>
            <person name="Barry K."/>
            <person name="Liu P."/>
            <person name="Grigoriev I."/>
            <person name="Longcore J.E."/>
            <person name="James T.Y."/>
        </authorList>
    </citation>
    <scope>NUCLEOTIDE SEQUENCE</scope>
    <source>
        <strain evidence="10">JEL0476</strain>
    </source>
</reference>
<dbReference type="SMART" id="SM00533">
    <property type="entry name" value="MUTSd"/>
    <property type="match status" value="1"/>
</dbReference>
<dbReference type="InterPro" id="IPR027417">
    <property type="entry name" value="P-loop_NTPase"/>
</dbReference>
<sequence>MEYDKENNMKSTPKSNNSSSKQQSSILNFFKKPGQHATSERKRKLSEVDKTPTKIVVKNNLMEDDNIELTKSVTPTDRTPLANDSSILKSHGREVDYISTPNEKSIEELEIANEVHRSTGRTIDVLDEETIKRKRSRKIIIDDEEDDCINPLDSPEKMDLEEANLELNKTPYKKLQNFKWEQNLSCSSVTSTAGSSRETPTTPYSKLKVLYEKLFYNINFCLQGFSNFNTSPLTTLERKKNKAAAFKDKNNERYSWLLNIKDKERRPITDPDYDCRTLYIPASARNSMTDFERQYWDIKSEHFDTVVFFKKGKFFELFENDADIGHQEFDLKLTDRTNMRMVGVPESSFEHWAAQFVAKGYKVAKVEQMENSISKGLRERNDNSNSRKEKVIRRELTQVLTGGTLIDSGMLTDDMSTYCMAIKEKIGIEVNAEPIYGICFVDTATSEFNLSFFKDDLERTQLETLLLQIKPKELILEKGMVSQKFQRILKNNLYNPQVNYLIPKKEFLGCDETFDLIFSENYFKVEKVEEEAEAMAVDEGEYDFEQQRQDMMDALPECIKEFSENELAMSALGALMWVCHPLRKIDEINFRLDAIDDLCEAVDINDILKTCLIKLPDLERIISRVHSGTCKVKDFASGLNAFKALRSLLKKNQPHFKNFKNVKLKEVLLAEFPAHLSEELDYFVQSIDFEEALKNNNILVERGFDEEYDKSCKTYEDIEEELENERKYWEKKLGTKISFKDLGKEIYQMEFNLKVKVPNDFQQMSKTQSIIRYWSPKGKELVAELIDAKELREEALRKIKSKMFERFDINFRHWLNFIKLIGELDCLIGLSICKHNLGDIVCRPSFIESDVNIFDVKMMRHPCVGDGGRGDHQFVPNDTKLGGGGKEANIILLTGPNMGGKSTLLRQTCIAVIMAQLGCYVPASSLTMTTFDRIFTRIGANDNILAGQSTFMVELSETSKILREASPRSLVILDELGRGTSTFDGYAIAFSVLQHLALNVRCLGLFSTHYQMLTEEFKNNPIIKMMFMSFYSDEENRDITFLYKLVPGVCLKSYGMVVANMAGVPIEIINKADTVAEEFELSQKLTMNNSVDGEVEGKIDLLKLSCFKQVFDYFSKKECNIKDFETLKMLWRSLQK</sequence>
<dbReference type="InterPro" id="IPR036678">
    <property type="entry name" value="MutS_con_dom_sf"/>
</dbReference>
<dbReference type="Pfam" id="PF00488">
    <property type="entry name" value="MutS_V"/>
    <property type="match status" value="1"/>
</dbReference>
<keyword evidence="4 6" id="KW-0067">ATP-binding</keyword>
<dbReference type="Pfam" id="PF05192">
    <property type="entry name" value="MutS_III"/>
    <property type="match status" value="1"/>
</dbReference>
<evidence type="ECO:0000256" key="1">
    <source>
        <dbReference type="ARBA" id="ARBA00006271"/>
    </source>
</evidence>
<keyword evidence="5 6" id="KW-0238">DNA-binding</keyword>
<dbReference type="SUPFAM" id="SSF52540">
    <property type="entry name" value="P-loop containing nucleoside triphosphate hydrolases"/>
    <property type="match status" value="1"/>
</dbReference>
<evidence type="ECO:0000313" key="11">
    <source>
        <dbReference type="Proteomes" id="UP001211065"/>
    </source>
</evidence>
<comment type="caution">
    <text evidence="10">The sequence shown here is derived from an EMBL/GenBank/DDBJ whole genome shotgun (WGS) entry which is preliminary data.</text>
</comment>
<dbReference type="SUPFAM" id="SSF48334">
    <property type="entry name" value="DNA repair protein MutS, domain III"/>
    <property type="match status" value="1"/>
</dbReference>
<dbReference type="PANTHER" id="PTHR11361">
    <property type="entry name" value="DNA MISMATCH REPAIR PROTEIN MUTS FAMILY MEMBER"/>
    <property type="match status" value="1"/>
</dbReference>
<dbReference type="GO" id="GO:0030983">
    <property type="term" value="F:mismatched DNA binding"/>
    <property type="evidence" value="ECO:0007669"/>
    <property type="project" value="UniProtKB-UniRule"/>
</dbReference>
<dbReference type="Pfam" id="PF01624">
    <property type="entry name" value="MutS_I"/>
    <property type="match status" value="1"/>
</dbReference>
<dbReference type="Gene3D" id="3.40.1170.10">
    <property type="entry name" value="DNA repair protein MutS, domain I"/>
    <property type="match status" value="1"/>
</dbReference>
<dbReference type="InterPro" id="IPR017261">
    <property type="entry name" value="DNA_mismatch_repair_MutS/MSH"/>
</dbReference>
<feature type="region of interest" description="Disordered" evidence="8">
    <location>
        <begin position="1"/>
        <end position="51"/>
    </location>
</feature>
<accession>A0AAD5U4S0</accession>
<dbReference type="GO" id="GO:0005524">
    <property type="term" value="F:ATP binding"/>
    <property type="evidence" value="ECO:0007669"/>
    <property type="project" value="UniProtKB-UniRule"/>
</dbReference>
<organism evidence="10 11">
    <name type="scientific">Clydaea vesicula</name>
    <dbReference type="NCBI Taxonomy" id="447962"/>
    <lineage>
        <taxon>Eukaryota</taxon>
        <taxon>Fungi</taxon>
        <taxon>Fungi incertae sedis</taxon>
        <taxon>Chytridiomycota</taxon>
        <taxon>Chytridiomycota incertae sedis</taxon>
        <taxon>Chytridiomycetes</taxon>
        <taxon>Lobulomycetales</taxon>
        <taxon>Lobulomycetaceae</taxon>
        <taxon>Clydaea</taxon>
    </lineage>
</organism>
<dbReference type="FunFam" id="3.40.1170.10:FF:000002">
    <property type="entry name" value="DNA mismatch repair protein"/>
    <property type="match status" value="1"/>
</dbReference>
<dbReference type="SUPFAM" id="SSF53150">
    <property type="entry name" value="DNA repair protein MutS, domain II"/>
    <property type="match status" value="1"/>
</dbReference>
<proteinExistence type="inferred from homology"/>
<keyword evidence="11" id="KW-1185">Reference proteome</keyword>
<protein>
    <recommendedName>
        <fullName evidence="6">DNA mismatch repair protein</fullName>
    </recommendedName>
</protein>
<evidence type="ECO:0000256" key="8">
    <source>
        <dbReference type="SAM" id="MobiDB-lite"/>
    </source>
</evidence>
<evidence type="ECO:0000256" key="6">
    <source>
        <dbReference type="PIRNR" id="PIRNR037677"/>
    </source>
</evidence>
<dbReference type="SUPFAM" id="SSF55271">
    <property type="entry name" value="DNA repair protein MutS, domain I"/>
    <property type="match status" value="1"/>
</dbReference>
<dbReference type="PIRSF" id="PIRSF037677">
    <property type="entry name" value="DNA_mis_repair_Msh6"/>
    <property type="match status" value="1"/>
</dbReference>
<dbReference type="PANTHER" id="PTHR11361:SF148">
    <property type="entry name" value="DNA MISMATCH REPAIR PROTEIN MSH6"/>
    <property type="match status" value="1"/>
</dbReference>
<feature type="domain" description="DNA mismatch repair proteins mutS family" evidence="9">
    <location>
        <begin position="969"/>
        <end position="985"/>
    </location>
</feature>
<dbReference type="InterPro" id="IPR007695">
    <property type="entry name" value="DNA_mismatch_repair_MutS-lik_N"/>
</dbReference>
<dbReference type="Pfam" id="PF05188">
    <property type="entry name" value="MutS_II"/>
    <property type="match status" value="1"/>
</dbReference>
<evidence type="ECO:0000256" key="3">
    <source>
        <dbReference type="ARBA" id="ARBA00022763"/>
    </source>
</evidence>
<dbReference type="Gene3D" id="3.40.50.300">
    <property type="entry name" value="P-loop containing nucleotide triphosphate hydrolases"/>
    <property type="match status" value="1"/>
</dbReference>
<dbReference type="InterPro" id="IPR007860">
    <property type="entry name" value="DNA_mmatch_repair_MutS_con_dom"/>
</dbReference>
<evidence type="ECO:0000256" key="4">
    <source>
        <dbReference type="ARBA" id="ARBA00022840"/>
    </source>
</evidence>
<dbReference type="InterPro" id="IPR007696">
    <property type="entry name" value="DNA_mismatch_repair_MutS_core"/>
</dbReference>